<accession>A0ABY5PBN4</accession>
<keyword evidence="16" id="KW-1185">Reference proteome</keyword>
<comment type="similarity">
    <text evidence="13">Belongs to the class I-like SAM-binding methyltransferase superfamily. RsmB/NOP family.</text>
</comment>
<dbReference type="InterPro" id="IPR004573">
    <property type="entry name" value="rRNA_ssu_MeTfrase_B"/>
</dbReference>
<dbReference type="Gene3D" id="3.40.50.150">
    <property type="entry name" value="Vaccinia Virus protein VP39"/>
    <property type="match status" value="1"/>
</dbReference>
<keyword evidence="5" id="KW-0698">rRNA processing</keyword>
<dbReference type="SUPFAM" id="SSF53335">
    <property type="entry name" value="S-adenosyl-L-methionine-dependent methyltransferases"/>
    <property type="match status" value="1"/>
</dbReference>
<evidence type="ECO:0000313" key="15">
    <source>
        <dbReference type="EMBL" id="UUY02085.1"/>
    </source>
</evidence>
<evidence type="ECO:0000256" key="3">
    <source>
        <dbReference type="ARBA" id="ARBA00012140"/>
    </source>
</evidence>
<comment type="catalytic activity">
    <reaction evidence="12">
        <text>cytidine(967) in 16S rRNA + S-adenosyl-L-methionine = 5-methylcytidine(967) in 16S rRNA + S-adenosyl-L-homocysteine + H(+)</text>
        <dbReference type="Rhea" id="RHEA:42748"/>
        <dbReference type="Rhea" id="RHEA-COMP:10219"/>
        <dbReference type="Rhea" id="RHEA-COMP:10220"/>
        <dbReference type="ChEBI" id="CHEBI:15378"/>
        <dbReference type="ChEBI" id="CHEBI:57856"/>
        <dbReference type="ChEBI" id="CHEBI:59789"/>
        <dbReference type="ChEBI" id="CHEBI:74483"/>
        <dbReference type="ChEBI" id="CHEBI:82748"/>
        <dbReference type="EC" id="2.1.1.176"/>
    </reaction>
</comment>
<comment type="caution">
    <text evidence="13">Lacks conserved residue(s) required for the propagation of feature annotation.</text>
</comment>
<dbReference type="GO" id="GO:0032259">
    <property type="term" value="P:methylation"/>
    <property type="evidence" value="ECO:0007669"/>
    <property type="project" value="UniProtKB-KW"/>
</dbReference>
<dbReference type="Proteomes" id="UP001058860">
    <property type="component" value="Chromosome"/>
</dbReference>
<dbReference type="Gene3D" id="3.30.70.1170">
    <property type="entry name" value="Sun protein, domain 3"/>
    <property type="match status" value="1"/>
</dbReference>
<feature type="binding site" evidence="13">
    <location>
        <begin position="254"/>
        <end position="260"/>
    </location>
    <ligand>
        <name>S-adenosyl-L-methionine</name>
        <dbReference type="ChEBI" id="CHEBI:59789"/>
    </ligand>
</feature>
<evidence type="ECO:0000256" key="9">
    <source>
        <dbReference type="ARBA" id="ARBA00022884"/>
    </source>
</evidence>
<dbReference type="Pfam" id="PF22458">
    <property type="entry name" value="RsmF-B_ferredox"/>
    <property type="match status" value="1"/>
</dbReference>
<dbReference type="Pfam" id="PF01029">
    <property type="entry name" value="NusB"/>
    <property type="match status" value="1"/>
</dbReference>
<dbReference type="Pfam" id="PF01189">
    <property type="entry name" value="Methyltr_RsmB-F"/>
    <property type="match status" value="1"/>
</dbReference>
<evidence type="ECO:0000256" key="10">
    <source>
        <dbReference type="ARBA" id="ARBA00030399"/>
    </source>
</evidence>
<evidence type="ECO:0000256" key="13">
    <source>
        <dbReference type="PROSITE-ProRule" id="PRU01023"/>
    </source>
</evidence>
<comment type="subcellular location">
    <subcellularLocation>
        <location evidence="2">Cytoplasm</location>
    </subcellularLocation>
</comment>
<dbReference type="InterPro" id="IPR049560">
    <property type="entry name" value="MeTrfase_RsmB-F_NOP2_cat"/>
</dbReference>
<keyword evidence="7 13" id="KW-0808">Transferase</keyword>
<protein>
    <recommendedName>
        <fullName evidence="3">16S rRNA (cytosine(967)-C(5))-methyltransferase</fullName>
        <ecNumber evidence="3">2.1.1.176</ecNumber>
    </recommendedName>
    <alternativeName>
        <fullName evidence="10">16S rRNA m5C967 methyltransferase</fullName>
    </alternativeName>
    <alternativeName>
        <fullName evidence="11">rRNA (cytosine-C(5)-)-methyltransferase RsmB</fullName>
    </alternativeName>
</protein>
<dbReference type="PRINTS" id="PR02008">
    <property type="entry name" value="RCMTFAMILY"/>
</dbReference>
<reference evidence="16" key="1">
    <citation type="submission" date="2021-11" db="EMBL/GenBank/DDBJ databases">
        <title>Cultivation dependent microbiological survey of springs from the worlds oldest radium mine currently devoted to the extraction of radon-saturated water.</title>
        <authorList>
            <person name="Kapinusova G."/>
            <person name="Smrhova T."/>
            <person name="Strejcek M."/>
            <person name="Suman J."/>
            <person name="Jani K."/>
            <person name="Pajer P."/>
            <person name="Uhlik O."/>
        </authorList>
    </citation>
    <scope>NUCLEOTIDE SEQUENCE [LARGE SCALE GENOMIC DNA]</scope>
    <source>
        <strain evidence="16">J379</strain>
    </source>
</reference>
<dbReference type="NCBIfam" id="NF011494">
    <property type="entry name" value="PRK14902.1"/>
    <property type="match status" value="1"/>
</dbReference>
<feature type="domain" description="SAM-dependent MTase RsmB/NOP-type" evidence="14">
    <location>
        <begin position="167"/>
        <end position="415"/>
    </location>
</feature>
<evidence type="ECO:0000256" key="5">
    <source>
        <dbReference type="ARBA" id="ARBA00022552"/>
    </source>
</evidence>
<name>A0ABY5PBN4_9ACTN</name>
<dbReference type="Gene3D" id="1.10.940.10">
    <property type="entry name" value="NusB-like"/>
    <property type="match status" value="1"/>
</dbReference>
<evidence type="ECO:0000256" key="1">
    <source>
        <dbReference type="ARBA" id="ARBA00002724"/>
    </source>
</evidence>
<dbReference type="GO" id="GO:0008168">
    <property type="term" value="F:methyltransferase activity"/>
    <property type="evidence" value="ECO:0007669"/>
    <property type="project" value="UniProtKB-KW"/>
</dbReference>
<keyword evidence="8 13" id="KW-0949">S-adenosyl-L-methionine</keyword>
<dbReference type="InterPro" id="IPR006027">
    <property type="entry name" value="NusB_RsmB_TIM44"/>
</dbReference>
<evidence type="ECO:0000256" key="7">
    <source>
        <dbReference type="ARBA" id="ARBA00022679"/>
    </source>
</evidence>
<proteinExistence type="inferred from homology"/>
<dbReference type="PANTHER" id="PTHR22807:SF53">
    <property type="entry name" value="RIBOSOMAL RNA SMALL SUBUNIT METHYLTRANSFERASE B-RELATED"/>
    <property type="match status" value="1"/>
</dbReference>
<keyword evidence="6 13" id="KW-0489">Methyltransferase</keyword>
<dbReference type="InterPro" id="IPR054728">
    <property type="entry name" value="RsmB-like_ferredoxin"/>
</dbReference>
<dbReference type="EC" id="2.1.1.176" evidence="3"/>
<dbReference type="EMBL" id="CP088295">
    <property type="protein sequence ID" value="UUY02085.1"/>
    <property type="molecule type" value="Genomic_DNA"/>
</dbReference>
<dbReference type="InterPro" id="IPR023267">
    <property type="entry name" value="RCMT"/>
</dbReference>
<evidence type="ECO:0000256" key="11">
    <source>
        <dbReference type="ARBA" id="ARBA00031088"/>
    </source>
</evidence>
<keyword evidence="9 13" id="KW-0694">RNA-binding</keyword>
<dbReference type="RefSeq" id="WP_353862619.1">
    <property type="nucleotide sequence ID" value="NZ_CP088295.1"/>
</dbReference>
<dbReference type="CDD" id="cd02440">
    <property type="entry name" value="AdoMet_MTases"/>
    <property type="match status" value="1"/>
</dbReference>
<organism evidence="15 16">
    <name type="scientific">Svornostia abyssi</name>
    <dbReference type="NCBI Taxonomy" id="2898438"/>
    <lineage>
        <taxon>Bacteria</taxon>
        <taxon>Bacillati</taxon>
        <taxon>Actinomycetota</taxon>
        <taxon>Thermoleophilia</taxon>
        <taxon>Solirubrobacterales</taxon>
        <taxon>Baekduiaceae</taxon>
        <taxon>Svornostia</taxon>
    </lineage>
</organism>
<evidence type="ECO:0000313" key="16">
    <source>
        <dbReference type="Proteomes" id="UP001058860"/>
    </source>
</evidence>
<evidence type="ECO:0000256" key="12">
    <source>
        <dbReference type="ARBA" id="ARBA00047283"/>
    </source>
</evidence>
<comment type="function">
    <text evidence="1">Specifically methylates the cytosine at position 967 (m5C967) of 16S rRNA.</text>
</comment>
<gene>
    <name evidence="15" type="primary">rsmB</name>
    <name evidence="15" type="ORF">LRS13_15330</name>
</gene>
<dbReference type="PANTHER" id="PTHR22807">
    <property type="entry name" value="NOP2 YEAST -RELATED NOL1/NOP2/FMU SUN DOMAIN-CONTAINING"/>
    <property type="match status" value="1"/>
</dbReference>
<keyword evidence="4" id="KW-0963">Cytoplasm</keyword>
<sequence>MAGITPARRAAFTVVRRVFEQGAYADRALHGEAQGLDPRERALATKLAFGTVQRRGSLDWIIAQLARPASELDPPVAAALRLGLYQLLFLDGVADHAAVDTSVELAKQAAPGGGFKLVNAVLRRAQRETPQLPPDTTAQGAAIRHSYPRWLAEHWFEQLGPERARALMAAGNRPAEFALRVNTLVAQPAAVALELGVPTHPAPDLPEGLVVEGPLDAHGHPLWAQGAFMPQSRAAMHVARAVDPQPGERILDLCAAPGGKTTHLAALMEGEGQIVAVERHAGRARALVETCRRMHAGNVRVEVGEVQTRPKTERFDRVLLDPPCSGLGTVQGHPDIRWRASPERTARMADEQRALLHAAQALLVPGGRLVYSTCTLLREENEDVVAGASLPVVATRTLAPDTDGTDGFFIATLGA</sequence>
<feature type="binding site" evidence="13">
    <location>
        <position position="321"/>
    </location>
    <ligand>
        <name>S-adenosyl-L-methionine</name>
        <dbReference type="ChEBI" id="CHEBI:59789"/>
    </ligand>
</feature>
<dbReference type="InterPro" id="IPR001678">
    <property type="entry name" value="MeTrfase_RsmB-F_NOP2_dom"/>
</dbReference>
<dbReference type="InterPro" id="IPR029063">
    <property type="entry name" value="SAM-dependent_MTases_sf"/>
</dbReference>
<dbReference type="SUPFAM" id="SSF48013">
    <property type="entry name" value="NusB-like"/>
    <property type="match status" value="1"/>
</dbReference>
<dbReference type="NCBIfam" id="TIGR00563">
    <property type="entry name" value="rsmB"/>
    <property type="match status" value="1"/>
</dbReference>
<feature type="active site" description="Nucleophile" evidence="13">
    <location>
        <position position="374"/>
    </location>
</feature>
<evidence type="ECO:0000256" key="6">
    <source>
        <dbReference type="ARBA" id="ARBA00022603"/>
    </source>
</evidence>
<dbReference type="PROSITE" id="PS51686">
    <property type="entry name" value="SAM_MT_RSMB_NOP"/>
    <property type="match status" value="1"/>
</dbReference>
<evidence type="ECO:0000256" key="8">
    <source>
        <dbReference type="ARBA" id="ARBA00022691"/>
    </source>
</evidence>
<evidence type="ECO:0000259" key="14">
    <source>
        <dbReference type="PROSITE" id="PS51686"/>
    </source>
</evidence>
<evidence type="ECO:0000256" key="4">
    <source>
        <dbReference type="ARBA" id="ARBA00022490"/>
    </source>
</evidence>
<evidence type="ECO:0000256" key="2">
    <source>
        <dbReference type="ARBA" id="ARBA00004496"/>
    </source>
</evidence>
<dbReference type="InterPro" id="IPR035926">
    <property type="entry name" value="NusB-like_sf"/>
</dbReference>
<feature type="binding site" evidence="13">
    <location>
        <position position="278"/>
    </location>
    <ligand>
        <name>S-adenosyl-L-methionine</name>
        <dbReference type="ChEBI" id="CHEBI:59789"/>
    </ligand>
</feature>